<protein>
    <submittedName>
        <fullName evidence="1">Orf102</fullName>
    </submittedName>
</protein>
<reference evidence="1 2" key="1">
    <citation type="journal article" date="2004" name="J. Bacteriol.">
        <title>Lactobacillus plantarum bacteriophage LP65: a new member of the SPO1-like genus of the family Myoviridae.</title>
        <authorList>
            <person name="Chibani-Chennoufi S."/>
            <person name="Dillmann M.L."/>
            <person name="Marvin-Guy L."/>
            <person name="Rami-Shojaei S."/>
            <person name="Brussow H."/>
        </authorList>
    </citation>
    <scope>NUCLEOTIDE SEQUENCE</scope>
</reference>
<dbReference type="InterPro" id="IPR058640">
    <property type="entry name" value="Phi812_tail_tube"/>
</dbReference>
<evidence type="ECO:0000313" key="1">
    <source>
        <dbReference type="EMBL" id="AAV35922.1"/>
    </source>
</evidence>
<gene>
    <name evidence="1" type="ORF">orf102</name>
</gene>
<evidence type="ECO:0000313" key="2">
    <source>
        <dbReference type="Proteomes" id="UP000002117"/>
    </source>
</evidence>
<name>Q5ULL2_9CAUD</name>
<dbReference type="Proteomes" id="UP000002117">
    <property type="component" value="Segment"/>
</dbReference>
<accession>Q5ULL2</accession>
<dbReference type="Pfam" id="PF26461">
    <property type="entry name" value="Phi812_tail_tube"/>
    <property type="match status" value="1"/>
</dbReference>
<dbReference type="RefSeq" id="YP_164737.1">
    <property type="nucleotide sequence ID" value="NC_006565.1"/>
</dbReference>
<dbReference type="KEGG" id="vg:3197433"/>
<dbReference type="OrthoDB" id="12940at10239"/>
<organism evidence="1 2">
    <name type="scientific">Lactobacillus phage LP65</name>
    <dbReference type="NCBI Taxonomy" id="2892344"/>
    <lineage>
        <taxon>Viruses</taxon>
        <taxon>Duplodnaviria</taxon>
        <taxon>Heunggongvirae</taxon>
        <taxon>Uroviricota</taxon>
        <taxon>Caudoviricetes</taxon>
        <taxon>Herelleviridae</taxon>
        <taxon>Salchichonvirus</taxon>
        <taxon>Salchichonvirus LP65</taxon>
    </lineage>
</organism>
<dbReference type="EMBL" id="AY682195">
    <property type="protein sequence ID" value="AAV35922.1"/>
    <property type="molecule type" value="Genomic_DNA"/>
</dbReference>
<keyword evidence="2" id="KW-1185">Reference proteome</keyword>
<sequence length="155" mass="17287">MATVKNQTVETGNRIYIMVKSAVLGRAQSLTGDRSFGTTGVYELGTIMPREHVFLKYTGTVSVERYRMTTNNFTNTKVAALGEDVLKIDVLDIAVKDNTTGKLIIVYRGCSIDDYQETYRANEITGESARFYYLTASNLQNGGYSTSYFNNATNR</sequence>
<proteinExistence type="predicted"/>